<evidence type="ECO:0000313" key="2">
    <source>
        <dbReference type="EMBL" id="GAA4796419.1"/>
    </source>
</evidence>
<dbReference type="EMBL" id="BAABJV010000028">
    <property type="protein sequence ID" value="GAA4796419.1"/>
    <property type="molecule type" value="Genomic_DNA"/>
</dbReference>
<dbReference type="Pfam" id="PF13454">
    <property type="entry name" value="NAD_binding_9"/>
    <property type="match status" value="1"/>
</dbReference>
<proteinExistence type="predicted"/>
<evidence type="ECO:0000313" key="3">
    <source>
        <dbReference type="Proteomes" id="UP001501147"/>
    </source>
</evidence>
<dbReference type="Proteomes" id="UP001501147">
    <property type="component" value="Unassembled WGS sequence"/>
</dbReference>
<reference evidence="3" key="1">
    <citation type="journal article" date="2019" name="Int. J. Syst. Evol. Microbiol.">
        <title>The Global Catalogue of Microorganisms (GCM) 10K type strain sequencing project: providing services to taxonomists for standard genome sequencing and annotation.</title>
        <authorList>
            <consortium name="The Broad Institute Genomics Platform"/>
            <consortium name="The Broad Institute Genome Sequencing Center for Infectious Disease"/>
            <person name="Wu L."/>
            <person name="Ma J."/>
        </authorList>
    </citation>
    <scope>NUCLEOTIDE SEQUENCE [LARGE SCALE GENOMIC DNA]</scope>
    <source>
        <strain evidence="3">JCM 18324</strain>
    </source>
</reference>
<dbReference type="RefSeq" id="WP_345616346.1">
    <property type="nucleotide sequence ID" value="NZ_BAABJV010000028.1"/>
</dbReference>
<dbReference type="InterPro" id="IPR052189">
    <property type="entry name" value="L-asp_N-monooxygenase_NS-form"/>
</dbReference>
<dbReference type="PANTHER" id="PTHR40254">
    <property type="entry name" value="BLR0577 PROTEIN"/>
    <property type="match status" value="1"/>
</dbReference>
<protein>
    <submittedName>
        <fullName evidence="2">FAD/NAD(P)-binding protein</fullName>
    </submittedName>
</protein>
<evidence type="ECO:0000259" key="1">
    <source>
        <dbReference type="Pfam" id="PF13454"/>
    </source>
</evidence>
<accession>A0ABP9BMN0</accession>
<organism evidence="2 3">
    <name type="scientific">Streptomyces sanyensis</name>
    <dbReference type="NCBI Taxonomy" id="568869"/>
    <lineage>
        <taxon>Bacteria</taxon>
        <taxon>Bacillati</taxon>
        <taxon>Actinomycetota</taxon>
        <taxon>Actinomycetes</taxon>
        <taxon>Kitasatosporales</taxon>
        <taxon>Streptomycetaceae</taxon>
        <taxon>Streptomyces</taxon>
    </lineage>
</organism>
<dbReference type="PANTHER" id="PTHR40254:SF1">
    <property type="entry name" value="BLR0577 PROTEIN"/>
    <property type="match status" value="1"/>
</dbReference>
<name>A0ABP9BMN0_9ACTN</name>
<keyword evidence="3" id="KW-1185">Reference proteome</keyword>
<gene>
    <name evidence="2" type="ORF">GCM10023329_56500</name>
</gene>
<sequence>MAFVGAGPRTTGILERIAANFDALWPGGPLRIDVVDPFPPGGGRIWRPDQPVWMLMNSRARDVTMFTDESVECTGPITAGPTLFEWAARHGAAASARETAAAVEAGAAVEAAAEQRPAASSLATEARSLAPDSFPSRRLAGAYLAWCFRRAREALPADVEVHDHRAAAVRLSDEPDGRQRISLSDGGSLLADIVVLAQGNVDGSMDTAQRSHAAFAARCGGAHLPPGCTADVDLSALPPGADVLVSGLGLAFVDLMSLMSEGRGGRFVRDREGTVRYEPSGAEPVLWVGSRRGVPYLPKTGVRLRGADPGPVRFATVEAFKAALSRDTVKGPASGASAPGTAPDLWALTAKEVGWGYYRELFTGHPERTGTSWAAFAQVYAELDWDSPELHSLVHGSVRAADRLALDTLRTPLSGRSFPAGGELDAWMRRHVRATVDRATLPGHSPWAGAARSLFEAGNQLAELLVSDGDRLTPGAERALGRISEFNSFFSSGPPPFRLEQLMALSRAGLVRFLGAGLRVRADASAHTFTATSDSLPTERRGTCFVEARLAAPDVLHGGDRLLRAMIAEGRATVRRSPGAENASRLVAGEGDYRVTEPSGRPHPRRYALGAFATGGSLGSFSVPGTNAPFFRQNDALGRRLIRQLRSAARS</sequence>
<dbReference type="InterPro" id="IPR038732">
    <property type="entry name" value="HpyO/CreE_NAD-binding"/>
</dbReference>
<feature type="domain" description="FAD-dependent urate hydroxylase HpyO/Asp monooxygenase CreE-like FAD/NAD(P)-binding" evidence="1">
    <location>
        <begin position="2"/>
        <end position="200"/>
    </location>
</feature>
<comment type="caution">
    <text evidence="2">The sequence shown here is derived from an EMBL/GenBank/DDBJ whole genome shotgun (WGS) entry which is preliminary data.</text>
</comment>